<gene>
    <name evidence="2" type="ORF">AB6T85_00630</name>
</gene>
<name>A0ABV4E238_9GAMM</name>
<dbReference type="InterPro" id="IPR024422">
    <property type="entry name" value="Protein_unknown_function_OB"/>
</dbReference>
<evidence type="ECO:0000256" key="1">
    <source>
        <dbReference type="SAM" id="MobiDB-lite"/>
    </source>
</evidence>
<evidence type="ECO:0000313" key="3">
    <source>
        <dbReference type="Proteomes" id="UP001565243"/>
    </source>
</evidence>
<comment type="caution">
    <text evidence="2">The sequence shown here is derived from an EMBL/GenBank/DDBJ whole genome shotgun (WGS) entry which is preliminary data.</text>
</comment>
<evidence type="ECO:0008006" key="4">
    <source>
        <dbReference type="Google" id="ProtNLM"/>
    </source>
</evidence>
<dbReference type="RefSeq" id="WP_369894568.1">
    <property type="nucleotide sequence ID" value="NZ_JBGFFX010000001.1"/>
</dbReference>
<proteinExistence type="predicted"/>
<accession>A0ABV4E238</accession>
<keyword evidence="3" id="KW-1185">Reference proteome</keyword>
<evidence type="ECO:0000313" key="2">
    <source>
        <dbReference type="EMBL" id="MEY8768945.1"/>
    </source>
</evidence>
<reference evidence="2 3" key="1">
    <citation type="submission" date="2024-07" db="EMBL/GenBank/DDBJ databases">
        <authorList>
            <person name="Hebao G."/>
        </authorList>
    </citation>
    <scope>NUCLEOTIDE SEQUENCE [LARGE SCALE GENOMIC DNA]</scope>
    <source>
        <strain evidence="2 3">ACCC 02193</strain>
    </source>
</reference>
<dbReference type="Proteomes" id="UP001565243">
    <property type="component" value="Unassembled WGS sequence"/>
</dbReference>
<organism evidence="2 3">
    <name type="scientific">Erwinia aeris</name>
    <dbReference type="NCBI Taxonomy" id="3239803"/>
    <lineage>
        <taxon>Bacteria</taxon>
        <taxon>Pseudomonadati</taxon>
        <taxon>Pseudomonadota</taxon>
        <taxon>Gammaproteobacteria</taxon>
        <taxon>Enterobacterales</taxon>
        <taxon>Erwiniaceae</taxon>
        <taxon>Erwinia</taxon>
    </lineage>
</organism>
<feature type="region of interest" description="Disordered" evidence="1">
    <location>
        <begin position="27"/>
        <end position="49"/>
    </location>
</feature>
<dbReference type="Pfam" id="PF12869">
    <property type="entry name" value="tRNA_anti-like"/>
    <property type="match status" value="1"/>
</dbReference>
<sequence length="153" mass="16690">MKKVVKWVFFIIVALIVIRALTGPSEQSKNAANTGQAQQGGAAASSSPQKEVYHVSATKLFKDYEANEFATDEAMKGKLIAVTGTVQSIDKDFTNAIIIRLKTPNQFMAASMEMQDSEKNTALTLKKGSQVEVVCQRMSRVIGTPSGRRCVFN</sequence>
<dbReference type="EMBL" id="JBGFFX010000001">
    <property type="protein sequence ID" value="MEY8768945.1"/>
    <property type="molecule type" value="Genomic_DNA"/>
</dbReference>
<feature type="compositionally biased region" description="Low complexity" evidence="1">
    <location>
        <begin position="35"/>
        <end position="47"/>
    </location>
</feature>
<protein>
    <recommendedName>
        <fullName evidence="4">tRNA_anti-like</fullName>
    </recommendedName>
</protein>